<dbReference type="Gene3D" id="3.40.50.620">
    <property type="entry name" value="HUPs"/>
    <property type="match status" value="2"/>
</dbReference>
<evidence type="ECO:0000256" key="10">
    <source>
        <dbReference type="ARBA" id="ARBA00048359"/>
    </source>
</evidence>
<dbReference type="InterPro" id="IPR002301">
    <property type="entry name" value="Ile-tRNA-ligase"/>
</dbReference>
<dbReference type="Proteomes" id="UP000176826">
    <property type="component" value="Unassembled WGS sequence"/>
</dbReference>
<dbReference type="Gene3D" id="1.10.730.10">
    <property type="entry name" value="Isoleucyl-tRNA Synthetase, Domain 1"/>
    <property type="match status" value="1"/>
</dbReference>
<feature type="active site" description="Proton donor/acceptor" evidence="11">
    <location>
        <position position="592"/>
    </location>
</feature>
<keyword evidence="3" id="KW-0963">Cytoplasm</keyword>
<feature type="domain" description="Methionyl/Valyl/Leucyl/Isoleucyl-tRNA synthetase anticodon-binding" evidence="15">
    <location>
        <begin position="897"/>
        <end position="1042"/>
    </location>
</feature>
<dbReference type="InterPro" id="IPR013078">
    <property type="entry name" value="His_Pase_superF_clade-1"/>
</dbReference>
<proteinExistence type="inferred from homology"/>
<gene>
    <name evidence="16" type="ORF">A3F97_03745</name>
</gene>
<dbReference type="CDD" id="cd07067">
    <property type="entry name" value="HP_PGM_like"/>
    <property type="match status" value="1"/>
</dbReference>
<dbReference type="Gene3D" id="3.90.740.10">
    <property type="entry name" value="Valyl/Leucyl/Isoleucyl-tRNA synthetase, editing domain"/>
    <property type="match status" value="1"/>
</dbReference>
<keyword evidence="6 13" id="KW-0067">ATP-binding</keyword>
<reference evidence="16 17" key="1">
    <citation type="journal article" date="2016" name="Nat. Commun.">
        <title>Thousands of microbial genomes shed light on interconnected biogeochemical processes in an aquifer system.</title>
        <authorList>
            <person name="Anantharaman K."/>
            <person name="Brown C.T."/>
            <person name="Hug L.A."/>
            <person name="Sharon I."/>
            <person name="Castelle C.J."/>
            <person name="Probst A.J."/>
            <person name="Thomas B.C."/>
            <person name="Singh A."/>
            <person name="Wilkins M.J."/>
            <person name="Karaoz U."/>
            <person name="Brodie E.L."/>
            <person name="Williams K.H."/>
            <person name="Hubbard S.S."/>
            <person name="Banfield J.F."/>
        </authorList>
    </citation>
    <scope>NUCLEOTIDE SEQUENCE [LARGE SCALE GENOMIC DNA]</scope>
</reference>
<comment type="function">
    <text evidence="9">Catalyzes the attachment of isoleucine to tRNA(Ile). As IleRS can inadvertently accommodate and process structurally similar amino acids such as valine, to avoid such errors it has two additional distinct tRNA(Ile)-dependent editing activities. One activity is designated as 'pretransfer' editing and involves the hydrolysis of activated Val-AMP. The other activity is designated 'posttransfer' editing and involves deacylation of mischarged Val-tRNA(Ile).</text>
</comment>
<evidence type="ECO:0000256" key="9">
    <source>
        <dbReference type="ARBA" id="ARBA00025217"/>
    </source>
</evidence>
<comment type="similarity">
    <text evidence="1">Belongs to the class-I aminoacyl-tRNA synthetase family. IleS type 2 subfamily.</text>
</comment>
<evidence type="ECO:0000256" key="6">
    <source>
        <dbReference type="ARBA" id="ARBA00022840"/>
    </source>
</evidence>
<dbReference type="SUPFAM" id="SSF53254">
    <property type="entry name" value="Phosphoglycerate mutase-like"/>
    <property type="match status" value="1"/>
</dbReference>
<dbReference type="Pfam" id="PF19302">
    <property type="entry name" value="DUF5915"/>
    <property type="match status" value="1"/>
</dbReference>
<evidence type="ECO:0000256" key="11">
    <source>
        <dbReference type="PIRSR" id="PIRSR613078-1"/>
    </source>
</evidence>
<dbReference type="GO" id="GO:0000049">
    <property type="term" value="F:tRNA binding"/>
    <property type="evidence" value="ECO:0007669"/>
    <property type="project" value="InterPro"/>
</dbReference>
<comment type="caution">
    <text evidence="16">The sequence shown here is derived from an EMBL/GenBank/DDBJ whole genome shotgun (WGS) entry which is preliminary data.</text>
</comment>
<keyword evidence="8 13" id="KW-0030">Aminoacyl-tRNA synthetase</keyword>
<evidence type="ECO:0000256" key="8">
    <source>
        <dbReference type="ARBA" id="ARBA00023146"/>
    </source>
</evidence>
<evidence type="ECO:0000256" key="13">
    <source>
        <dbReference type="RuleBase" id="RU363035"/>
    </source>
</evidence>
<dbReference type="EMBL" id="MFVT01000025">
    <property type="protein sequence ID" value="OGJ03367.1"/>
    <property type="molecule type" value="Genomic_DNA"/>
</dbReference>
<protein>
    <recommendedName>
        <fullName evidence="2">isoleucine--tRNA ligase</fullName>
        <ecNumber evidence="2">6.1.1.5</ecNumber>
    </recommendedName>
</protein>
<dbReference type="GO" id="GO:0006428">
    <property type="term" value="P:isoleucyl-tRNA aminoacylation"/>
    <property type="evidence" value="ECO:0007669"/>
    <property type="project" value="InterPro"/>
</dbReference>
<dbReference type="SMART" id="SM00855">
    <property type="entry name" value="PGAM"/>
    <property type="match status" value="1"/>
</dbReference>
<dbReference type="InterPro" id="IPR029033">
    <property type="entry name" value="His_PPase_superfam"/>
</dbReference>
<dbReference type="PRINTS" id="PR00984">
    <property type="entry name" value="TRNASYNTHILE"/>
</dbReference>
<dbReference type="GO" id="GO:0002161">
    <property type="term" value="F:aminoacyl-tRNA deacylase activity"/>
    <property type="evidence" value="ECO:0007669"/>
    <property type="project" value="InterPro"/>
</dbReference>
<dbReference type="EC" id="6.1.1.5" evidence="2"/>
<evidence type="ECO:0000256" key="7">
    <source>
        <dbReference type="ARBA" id="ARBA00022917"/>
    </source>
</evidence>
<keyword evidence="5 13" id="KW-0547">Nucleotide-binding</keyword>
<evidence type="ECO:0000256" key="5">
    <source>
        <dbReference type="ARBA" id="ARBA00022741"/>
    </source>
</evidence>
<feature type="binding site" evidence="12">
    <location>
        <position position="565"/>
    </location>
    <ligand>
        <name>substrate</name>
    </ligand>
</feature>
<dbReference type="Pfam" id="PF08264">
    <property type="entry name" value="Anticodon_1"/>
    <property type="match status" value="1"/>
</dbReference>
<accession>A0A1F6YAK1</accession>
<dbReference type="InterPro" id="IPR023586">
    <property type="entry name" value="Ile-tRNA-ligase_type2"/>
</dbReference>
<feature type="active site" description="Tele-phosphohistidine intermediate" evidence="11">
    <location>
        <position position="512"/>
    </location>
</feature>
<dbReference type="SUPFAM" id="SSF52374">
    <property type="entry name" value="Nucleotidylyl transferase"/>
    <property type="match status" value="1"/>
</dbReference>
<dbReference type="CDD" id="cd07961">
    <property type="entry name" value="Anticodon_Ia_Ile_ABEc"/>
    <property type="match status" value="1"/>
</dbReference>
<name>A0A1F6YAK1_9BACT</name>
<dbReference type="PANTHER" id="PTHR42780:SF1">
    <property type="entry name" value="ISOLEUCINE--TRNA LIGASE, CYTOPLASMIC"/>
    <property type="match status" value="1"/>
</dbReference>
<dbReference type="Pfam" id="PF00133">
    <property type="entry name" value="tRNA-synt_1"/>
    <property type="match status" value="2"/>
</dbReference>
<dbReference type="InterPro" id="IPR014729">
    <property type="entry name" value="Rossmann-like_a/b/a_fold"/>
</dbReference>
<evidence type="ECO:0000259" key="14">
    <source>
        <dbReference type="Pfam" id="PF00133"/>
    </source>
</evidence>
<dbReference type="InterPro" id="IPR001412">
    <property type="entry name" value="aa-tRNA-synth_I_CS"/>
</dbReference>
<organism evidence="16 17">
    <name type="scientific">Candidatus Nomurabacteria bacterium RIFCSPLOWO2_12_FULL_41_10</name>
    <dbReference type="NCBI Taxonomy" id="1801795"/>
    <lineage>
        <taxon>Bacteria</taxon>
        <taxon>Candidatus Nomuraibacteriota</taxon>
    </lineage>
</organism>
<evidence type="ECO:0000256" key="1">
    <source>
        <dbReference type="ARBA" id="ARBA00007078"/>
    </source>
</evidence>
<feature type="domain" description="Aminoacyl-tRNA synthetase class Ia" evidence="14">
    <location>
        <begin position="643"/>
        <end position="843"/>
    </location>
</feature>
<dbReference type="PANTHER" id="PTHR42780">
    <property type="entry name" value="SOLEUCYL-TRNA SYNTHETASE"/>
    <property type="match status" value="1"/>
</dbReference>
<dbReference type="GO" id="GO:0005524">
    <property type="term" value="F:ATP binding"/>
    <property type="evidence" value="ECO:0007669"/>
    <property type="project" value="UniProtKB-KW"/>
</dbReference>
<dbReference type="SUPFAM" id="SSF50677">
    <property type="entry name" value="ValRS/IleRS/LeuRS editing domain"/>
    <property type="match status" value="1"/>
</dbReference>
<dbReference type="InterPro" id="IPR033709">
    <property type="entry name" value="Anticodon_Ile_ABEc"/>
</dbReference>
<dbReference type="InterPro" id="IPR009008">
    <property type="entry name" value="Val/Leu/Ile-tRNA-synth_edit"/>
</dbReference>
<evidence type="ECO:0000259" key="15">
    <source>
        <dbReference type="Pfam" id="PF08264"/>
    </source>
</evidence>
<dbReference type="PROSITE" id="PS00178">
    <property type="entry name" value="AA_TRNA_LIGASE_I"/>
    <property type="match status" value="1"/>
</dbReference>
<keyword evidence="4 13" id="KW-0436">Ligase</keyword>
<keyword evidence="7 13" id="KW-0648">Protein biosynthesis</keyword>
<evidence type="ECO:0000256" key="3">
    <source>
        <dbReference type="ARBA" id="ARBA00022490"/>
    </source>
</evidence>
<evidence type="ECO:0000313" key="17">
    <source>
        <dbReference type="Proteomes" id="UP000176826"/>
    </source>
</evidence>
<evidence type="ECO:0000256" key="12">
    <source>
        <dbReference type="PIRSR" id="PIRSR613078-2"/>
    </source>
</evidence>
<dbReference type="InterPro" id="IPR013155">
    <property type="entry name" value="M/V/L/I-tRNA-synth_anticd-bd"/>
</dbReference>
<dbReference type="GO" id="GO:0004822">
    <property type="term" value="F:isoleucine-tRNA ligase activity"/>
    <property type="evidence" value="ECO:0007669"/>
    <property type="project" value="UniProtKB-EC"/>
</dbReference>
<dbReference type="InterPro" id="IPR002300">
    <property type="entry name" value="aa-tRNA-synth_Ia"/>
</dbReference>
<dbReference type="Gene3D" id="3.40.50.1240">
    <property type="entry name" value="Phosphoglycerate mutase-like"/>
    <property type="match status" value="1"/>
</dbReference>
<evidence type="ECO:0000256" key="2">
    <source>
        <dbReference type="ARBA" id="ARBA00013165"/>
    </source>
</evidence>
<dbReference type="AlphaFoldDB" id="A0A1F6YAK1"/>
<feature type="domain" description="Aminoacyl-tRNA synthetase class Ia" evidence="14">
    <location>
        <begin position="20"/>
        <end position="509"/>
    </location>
</feature>
<dbReference type="InterPro" id="IPR009080">
    <property type="entry name" value="tRNAsynth_Ia_anticodon-bd"/>
</dbReference>
<sequence length="1189" mass="137847">MAEKETNNTKSDAAFREERVLEFWKENKVFEKSLEKESPKGRYIFYDGPPFATGQIHYGHILGSTVKDVIGRYKTMQGFYVPRKWGWDCHGLPIENIVEKELGIAGHKEIEKYGIDKFVEYARSKVLQYDKDWEKGIERIGRWVDFRGQYKTMDNTFIESVWWALSELNKKNLIYEGIRVLAYCPRCETPIANSEIAMDNSYKDISDISVYVKFELEDEPGTYLLAWTTTPWTLPGNTAIAINKNIEYVKVKVANETLILAKKTLPNALKDKEYSVLWKIKGEDIVGRKYKPVFPYYKNSEVAQNKNIWKVWYADFVTDDQGTGIAHEAPAFGEDDMNLAKQNDIPWIIHVDETGRFKPEVADFAGMQVKPKGIEKDDHQKADVEIIKYLAKNNLLFAKEKIIHSYPHCMRCDTPIIYYALPSWFINIEKVKENIIKKADSMNWIPAHLKEGRFKNIVENAPDWNISRNRYWASSLPIWKCDRCRNKVFINSLADLKDKTKKSGNKYFAIRHGEADNIILDIATSNQLKDDKYHLTEKGRKEVLASAQALKDKKIDIVFASPLIRTKETAEIVAKIIGFSATDIIYDDRLREVNTGDFHNKRSGDYHAYFSSTEEKFTKHPPHGENLTELKYRVMEFLYEIEKKYQEKKILIVSHEYAIWMMSTGIFGWSDRQSAEEKNQRKDFIKTGEVTNLPFVQFPHNKNYELDLHRPYIDEVPLVCSCGNGLVRIPEVLDCWFESGSMPFAQDHYPFENKEWQKNNFPAGFVAEYIAQTRTWFYYTHVVSAMLFNHAPFRNIVTTGTLRAEDGEKMSKSKNNYPDPWSFIDKYGVDALRIYLMSSTLMKGEDANFSEKAVQDIASKVIGRLFNVLAFYELYPISEQAQYGAGRDKPKSDNVLDQWILFRFDETLSEITKGMENYDIAEATRPIDLFIDDLSTWYLRRSRERIKNGDGEAKKTLYYVLKNLAKLIAPFAPFTAEDIWLKLRTEEDAESVHLENWLRKSFKLFNFGESKVVLEMEKVRKIVSEVLMARQAGGKKVRQPLKTLKIQDIGLKNREELIELIKDEVNVKEILFDEKMTTGFELDLIVTPELKQEGDYRELTRSLQDMRKKMGLTPSDIVSITFETNDTGRKLIQKFKADMKKTVLVSKIEFKENDGAKSNEIGSPDASIEAFREEIKIDGLVFKITIAIS</sequence>
<comment type="catalytic activity">
    <reaction evidence="10">
        <text>tRNA(Ile) + L-isoleucine + ATP = L-isoleucyl-tRNA(Ile) + AMP + diphosphate</text>
        <dbReference type="Rhea" id="RHEA:11060"/>
        <dbReference type="Rhea" id="RHEA-COMP:9666"/>
        <dbReference type="Rhea" id="RHEA-COMP:9695"/>
        <dbReference type="ChEBI" id="CHEBI:30616"/>
        <dbReference type="ChEBI" id="CHEBI:33019"/>
        <dbReference type="ChEBI" id="CHEBI:58045"/>
        <dbReference type="ChEBI" id="CHEBI:78442"/>
        <dbReference type="ChEBI" id="CHEBI:78528"/>
        <dbReference type="ChEBI" id="CHEBI:456215"/>
        <dbReference type="EC" id="6.1.1.5"/>
    </reaction>
</comment>
<dbReference type="SUPFAM" id="SSF47323">
    <property type="entry name" value="Anticodon-binding domain of a subclass of class I aminoacyl-tRNA synthetases"/>
    <property type="match status" value="1"/>
</dbReference>
<evidence type="ECO:0000313" key="16">
    <source>
        <dbReference type="EMBL" id="OGJ03367.1"/>
    </source>
</evidence>
<evidence type="ECO:0000256" key="4">
    <source>
        <dbReference type="ARBA" id="ARBA00022598"/>
    </source>
</evidence>